<dbReference type="AlphaFoldDB" id="A0A9P8XSU0"/>
<name>A0A9P8XSU0_9PEZI</name>
<reference evidence="1" key="1">
    <citation type="journal article" date="2021" name="Nat. Commun.">
        <title>Genetic determinants of endophytism in the Arabidopsis root mycobiome.</title>
        <authorList>
            <person name="Mesny F."/>
            <person name="Miyauchi S."/>
            <person name="Thiergart T."/>
            <person name="Pickel B."/>
            <person name="Atanasova L."/>
            <person name="Karlsson M."/>
            <person name="Huettel B."/>
            <person name="Barry K.W."/>
            <person name="Haridas S."/>
            <person name="Chen C."/>
            <person name="Bauer D."/>
            <person name="Andreopoulos W."/>
            <person name="Pangilinan J."/>
            <person name="LaButti K."/>
            <person name="Riley R."/>
            <person name="Lipzen A."/>
            <person name="Clum A."/>
            <person name="Drula E."/>
            <person name="Henrissat B."/>
            <person name="Kohler A."/>
            <person name="Grigoriev I.V."/>
            <person name="Martin F.M."/>
            <person name="Hacquard S."/>
        </authorList>
    </citation>
    <scope>NUCLEOTIDE SEQUENCE</scope>
    <source>
        <strain evidence="1">MPI-CAGE-CH-0230</strain>
    </source>
</reference>
<dbReference type="EMBL" id="JAGTJQ010000012">
    <property type="protein sequence ID" value="KAH7016112.1"/>
    <property type="molecule type" value="Genomic_DNA"/>
</dbReference>
<proteinExistence type="predicted"/>
<gene>
    <name evidence="1" type="ORF">B0I36DRAFT_435941</name>
</gene>
<comment type="caution">
    <text evidence="1">The sequence shown here is derived from an EMBL/GenBank/DDBJ whole genome shotgun (WGS) entry which is preliminary data.</text>
</comment>
<keyword evidence="2" id="KW-1185">Reference proteome</keyword>
<feature type="non-terminal residue" evidence="1">
    <location>
        <position position="206"/>
    </location>
</feature>
<evidence type="ECO:0000313" key="1">
    <source>
        <dbReference type="EMBL" id="KAH7016112.1"/>
    </source>
</evidence>
<sequence length="206" mass="22896">MRCEALRADQAFIEALHHRVESSMAEVLLVTRARSRRANESQLQEHPPSLRSTVDFDSMCEIFPNNKPQGIPINQSTITHDLTLPILPPLRETDTLETIACKYEAFAASVEAGSSIAVRTGTYRPDSGDNNKVDIPALEIAETQVISEMVTLADVKKALVEAELRKLHESIQAACDVIRLRADTIRVKIPGSKANRKRVREFQPVA</sequence>
<accession>A0A9P8XSU0</accession>
<dbReference type="RefSeq" id="XP_046005736.1">
    <property type="nucleotide sequence ID" value="XM_046162791.1"/>
</dbReference>
<dbReference type="OrthoDB" id="10548943at2759"/>
<dbReference type="GeneID" id="70192337"/>
<protein>
    <submittedName>
        <fullName evidence="1">Uncharacterized protein</fullName>
    </submittedName>
</protein>
<dbReference type="Proteomes" id="UP000756346">
    <property type="component" value="Unassembled WGS sequence"/>
</dbReference>
<evidence type="ECO:0000313" key="2">
    <source>
        <dbReference type="Proteomes" id="UP000756346"/>
    </source>
</evidence>
<organism evidence="1 2">
    <name type="scientific">Microdochium trichocladiopsis</name>
    <dbReference type="NCBI Taxonomy" id="1682393"/>
    <lineage>
        <taxon>Eukaryota</taxon>
        <taxon>Fungi</taxon>
        <taxon>Dikarya</taxon>
        <taxon>Ascomycota</taxon>
        <taxon>Pezizomycotina</taxon>
        <taxon>Sordariomycetes</taxon>
        <taxon>Xylariomycetidae</taxon>
        <taxon>Xylariales</taxon>
        <taxon>Microdochiaceae</taxon>
        <taxon>Microdochium</taxon>
    </lineage>
</organism>